<dbReference type="InterPro" id="IPR012340">
    <property type="entry name" value="NA-bd_OB-fold"/>
</dbReference>
<dbReference type="InterPro" id="IPR056739">
    <property type="entry name" value="NfeD_membrane"/>
</dbReference>
<accession>O28493</accession>
<reference evidence="9 10" key="1">
    <citation type="journal article" date="1997" name="Nature">
        <title>The complete genome sequence of the hyperthermophilic, sulphate-reducing archaeon Archaeoglobus fulgidus.</title>
        <authorList>
            <person name="Klenk H.P."/>
            <person name="Clayton R.A."/>
            <person name="Tomb J."/>
            <person name="White O."/>
            <person name="Nelson K.E."/>
            <person name="Ketchum K.A."/>
            <person name="Dodson R.J."/>
            <person name="Gwinn M."/>
            <person name="Hickey E.K."/>
            <person name="Peterson J.D."/>
            <person name="Richardson D.L."/>
            <person name="Kerlavage A.R."/>
            <person name="Graham D.E."/>
            <person name="Kyrpides N.C."/>
            <person name="Fleischmann R.D."/>
            <person name="Quackenbush J."/>
            <person name="Lee N.H."/>
            <person name="Sutton G.G."/>
            <person name="Gill S."/>
            <person name="Kirkness E.F."/>
            <person name="Dougherty B.A."/>
            <person name="McKenney K."/>
            <person name="Adams M.D."/>
            <person name="Loftus B."/>
            <person name="Peterson S."/>
            <person name="Reich C.I."/>
            <person name="McNeil L.K."/>
            <person name="Badger J.H."/>
            <person name="Glodek A."/>
            <person name="Zhou L."/>
            <person name="Overbeek R."/>
            <person name="Gocayne J.D."/>
            <person name="Weidman J.F."/>
            <person name="McDonald L."/>
            <person name="Utterback T."/>
            <person name="Cotton M.D."/>
            <person name="Spriggs T."/>
            <person name="Artiach P."/>
            <person name="Kaine B.P."/>
            <person name="Sykes S.M."/>
            <person name="Sadow P.W."/>
            <person name="D'Andrea K.P."/>
            <person name="Bowman C."/>
            <person name="Fujii C."/>
            <person name="Garland S.A."/>
            <person name="Mason T.M."/>
            <person name="Olsen G.J."/>
            <person name="Fraser C.M."/>
            <person name="Smith H.O."/>
            <person name="Woese C.R."/>
            <person name="Venter J.C."/>
        </authorList>
    </citation>
    <scope>NUCLEOTIDE SEQUENCE [LARGE SCALE GENOMIC DNA]</scope>
    <source>
        <strain evidence="10">ATCC 49558 / DSM 4304 / JCM 9628 / NBRC 100126 / VC-16</strain>
    </source>
</reference>
<dbReference type="KEGG" id="afu:AF_1781"/>
<keyword evidence="3 5" id="KW-1133">Transmembrane helix</keyword>
<dbReference type="InterPro" id="IPR002810">
    <property type="entry name" value="NfeD-like_C"/>
</dbReference>
<dbReference type="Pfam" id="PF01957">
    <property type="entry name" value="NfeD"/>
    <property type="match status" value="1"/>
</dbReference>
<dbReference type="PIR" id="D69472">
    <property type="entry name" value="D69472"/>
</dbReference>
<evidence type="ECO:0000256" key="3">
    <source>
        <dbReference type="ARBA" id="ARBA00022989"/>
    </source>
</evidence>
<dbReference type="SUPFAM" id="SSF52096">
    <property type="entry name" value="ClpP/crotonase"/>
    <property type="match status" value="1"/>
</dbReference>
<dbReference type="STRING" id="224325.AF_1781"/>
<organism evidence="9 10">
    <name type="scientific">Archaeoglobus fulgidus (strain ATCC 49558 / DSM 4304 / JCM 9628 / NBRC 100126 / VC-16)</name>
    <dbReference type="NCBI Taxonomy" id="224325"/>
    <lineage>
        <taxon>Archaea</taxon>
        <taxon>Methanobacteriati</taxon>
        <taxon>Methanobacteriota</taxon>
        <taxon>Archaeoglobi</taxon>
        <taxon>Archaeoglobales</taxon>
        <taxon>Archaeoglobaceae</taxon>
        <taxon>Archaeoglobus</taxon>
    </lineage>
</organism>
<feature type="transmembrane region" description="Helical" evidence="5">
    <location>
        <begin position="241"/>
        <end position="261"/>
    </location>
</feature>
<comment type="subcellular location">
    <subcellularLocation>
        <location evidence="1">Membrane</location>
        <topology evidence="1">Multi-pass membrane protein</topology>
    </subcellularLocation>
</comment>
<dbReference type="InterPro" id="IPR029045">
    <property type="entry name" value="ClpP/crotonase-like_dom_sf"/>
</dbReference>
<evidence type="ECO:0000313" key="10">
    <source>
        <dbReference type="Proteomes" id="UP000002199"/>
    </source>
</evidence>
<feature type="transmembrane region" description="Helical" evidence="5">
    <location>
        <begin position="339"/>
        <end position="360"/>
    </location>
</feature>
<dbReference type="EnsemblBacteria" id="AAB89465">
    <property type="protein sequence ID" value="AAB89465"/>
    <property type="gene ID" value="AF_1781"/>
</dbReference>
<evidence type="ECO:0000313" key="9">
    <source>
        <dbReference type="EMBL" id="AAB89465.1"/>
    </source>
</evidence>
<dbReference type="Proteomes" id="UP000002199">
    <property type="component" value="Chromosome"/>
</dbReference>
<dbReference type="EMBL" id="AE000782">
    <property type="protein sequence ID" value="AAB89465.1"/>
    <property type="molecule type" value="Genomic_DNA"/>
</dbReference>
<evidence type="ECO:0000256" key="2">
    <source>
        <dbReference type="ARBA" id="ARBA00022692"/>
    </source>
</evidence>
<evidence type="ECO:0000259" key="6">
    <source>
        <dbReference type="Pfam" id="PF01957"/>
    </source>
</evidence>
<dbReference type="HOGENOM" id="CLU_024619_1_1_2"/>
<dbReference type="Pfam" id="PF25145">
    <property type="entry name" value="NfeD1b_N"/>
    <property type="match status" value="1"/>
</dbReference>
<feature type="domain" description="NfeD-like C-terminal" evidence="6">
    <location>
        <begin position="374"/>
        <end position="427"/>
    </location>
</feature>
<keyword evidence="2 5" id="KW-0812">Transmembrane</keyword>
<proteinExistence type="predicted"/>
<dbReference type="eggNOG" id="arCOG01910">
    <property type="taxonomic scope" value="Archaea"/>
</dbReference>
<dbReference type="GO" id="GO:0016020">
    <property type="term" value="C:membrane"/>
    <property type="evidence" value="ECO:0007669"/>
    <property type="project" value="UniProtKB-SubCell"/>
</dbReference>
<evidence type="ECO:0000256" key="4">
    <source>
        <dbReference type="ARBA" id="ARBA00023136"/>
    </source>
</evidence>
<dbReference type="PhylomeDB" id="O28493"/>
<evidence type="ECO:0000259" key="7">
    <source>
        <dbReference type="Pfam" id="PF24961"/>
    </source>
</evidence>
<keyword evidence="4 5" id="KW-0472">Membrane</keyword>
<feature type="domain" description="NfeD integral membrane" evidence="7">
    <location>
        <begin position="241"/>
        <end position="361"/>
    </location>
</feature>
<feature type="domain" description="NfeD1b N-terminal" evidence="8">
    <location>
        <begin position="32"/>
        <end position="182"/>
    </location>
</feature>
<sequence>MPSLRDAMKLSPLFVLLLALLIAPVNAAELRVAKVEVRGEINQGTYLTLQHAYDFALRERFDVLFVVLDTPGGLLSSTQKIVKMFLNSEVPVVVFVPRGAMCASAGSIILLSSHIAVMADGTAVGAATPVSVGFASAEVENKTVNYIAGYVKDIARERGRNEGVAEKFVTQALTLTAKEALEQGIIDYIANTEGEAIEGLKGRSAEIDGKLVTFEFDTYRVIEVKKPLQASIYEIISSPQLAAILLLLGIYLLIFGLTSPGLVPETVGAICLILALAGLGVIGINHLGLLLIVLGVIFLFAELMTPTYGVLGAASVVSVVLGLLILFNEPLMPESFYDAFPKFVAGMGIGLGGIMTFMIIKIAQIRKKKSSVGEVVGEKGEVLEFSNGRGFARVRGEIWKVVSDEELEKGDEVEVIAREGLTLRVRKIGGGGTEKGDAEVAGEN</sequence>
<dbReference type="PANTHER" id="PTHR33507">
    <property type="entry name" value="INNER MEMBRANE PROTEIN YBBJ"/>
    <property type="match status" value="1"/>
</dbReference>
<dbReference type="InterPro" id="IPR052165">
    <property type="entry name" value="Membrane_assoc_protease"/>
</dbReference>
<dbReference type="Gene3D" id="2.40.50.140">
    <property type="entry name" value="Nucleic acid-binding proteins"/>
    <property type="match status" value="1"/>
</dbReference>
<dbReference type="PANTHER" id="PTHR33507:SF4">
    <property type="entry name" value="NODULATION COMPETITIVENESS PROTEIN NFED"/>
    <property type="match status" value="1"/>
</dbReference>
<evidence type="ECO:0000256" key="1">
    <source>
        <dbReference type="ARBA" id="ARBA00004141"/>
    </source>
</evidence>
<evidence type="ECO:0000256" key="5">
    <source>
        <dbReference type="SAM" id="Phobius"/>
    </source>
</evidence>
<keyword evidence="10" id="KW-1185">Reference proteome</keyword>
<feature type="transmembrane region" description="Helical" evidence="5">
    <location>
        <begin position="267"/>
        <end position="300"/>
    </location>
</feature>
<feature type="transmembrane region" description="Helical" evidence="5">
    <location>
        <begin position="307"/>
        <end position="327"/>
    </location>
</feature>
<name>O28493_ARCFU</name>
<dbReference type="PaxDb" id="224325-AF_1781"/>
<dbReference type="AlphaFoldDB" id="O28493"/>
<dbReference type="CDD" id="cd07020">
    <property type="entry name" value="Clp_protease_NfeD_1"/>
    <property type="match status" value="1"/>
</dbReference>
<gene>
    <name evidence="9" type="ordered locus">AF_1781</name>
</gene>
<dbReference type="Gene3D" id="3.90.226.10">
    <property type="entry name" value="2-enoyl-CoA Hydratase, Chain A, domain 1"/>
    <property type="match status" value="1"/>
</dbReference>
<dbReference type="Pfam" id="PF24961">
    <property type="entry name" value="NfeD_membrane"/>
    <property type="match status" value="1"/>
</dbReference>
<dbReference type="SUPFAM" id="SSF141322">
    <property type="entry name" value="NfeD domain-like"/>
    <property type="match status" value="1"/>
</dbReference>
<evidence type="ECO:0000259" key="8">
    <source>
        <dbReference type="Pfam" id="PF25145"/>
    </source>
</evidence>
<dbReference type="InterPro" id="IPR056738">
    <property type="entry name" value="NfeD1b_N"/>
</dbReference>
<protein>
    <submittedName>
        <fullName evidence="9">Nodulation protein NfeD (NfeD)</fullName>
    </submittedName>
</protein>